<keyword evidence="2" id="KW-1185">Reference proteome</keyword>
<protein>
    <submittedName>
        <fullName evidence="1">Uncharacterized protein</fullName>
    </submittedName>
</protein>
<dbReference type="EMBL" id="CM042064">
    <property type="protein sequence ID" value="KAI3665508.1"/>
    <property type="molecule type" value="Genomic_DNA"/>
</dbReference>
<sequence>MRRFTIDGGSSFKSSANNKRERHNNRKHASNVKSVDVGSNALNSEIPNHHILNPQKLNPKSNSQNPISFTIESAIVVVREFFTFSP</sequence>
<name>A0ACB8XFD7_ARCLA</name>
<reference evidence="2" key="1">
    <citation type="journal article" date="2022" name="Mol. Ecol. Resour.">
        <title>The genomes of chicory, endive, great burdock and yacon provide insights into Asteraceae palaeo-polyploidization history and plant inulin production.</title>
        <authorList>
            <person name="Fan W."/>
            <person name="Wang S."/>
            <person name="Wang H."/>
            <person name="Wang A."/>
            <person name="Jiang F."/>
            <person name="Liu H."/>
            <person name="Zhao H."/>
            <person name="Xu D."/>
            <person name="Zhang Y."/>
        </authorList>
    </citation>
    <scope>NUCLEOTIDE SEQUENCE [LARGE SCALE GENOMIC DNA]</scope>
    <source>
        <strain evidence="2">cv. Niubang</strain>
    </source>
</reference>
<proteinExistence type="predicted"/>
<accession>A0ACB8XFD7</accession>
<gene>
    <name evidence="1" type="ORF">L6452_44135</name>
</gene>
<organism evidence="1 2">
    <name type="scientific">Arctium lappa</name>
    <name type="common">Greater burdock</name>
    <name type="synonym">Lappa major</name>
    <dbReference type="NCBI Taxonomy" id="4217"/>
    <lineage>
        <taxon>Eukaryota</taxon>
        <taxon>Viridiplantae</taxon>
        <taxon>Streptophyta</taxon>
        <taxon>Embryophyta</taxon>
        <taxon>Tracheophyta</taxon>
        <taxon>Spermatophyta</taxon>
        <taxon>Magnoliopsida</taxon>
        <taxon>eudicotyledons</taxon>
        <taxon>Gunneridae</taxon>
        <taxon>Pentapetalae</taxon>
        <taxon>asterids</taxon>
        <taxon>campanulids</taxon>
        <taxon>Asterales</taxon>
        <taxon>Asteraceae</taxon>
        <taxon>Carduoideae</taxon>
        <taxon>Cardueae</taxon>
        <taxon>Arctiinae</taxon>
        <taxon>Arctium</taxon>
    </lineage>
</organism>
<reference evidence="1 2" key="2">
    <citation type="journal article" date="2022" name="Mol. Ecol. Resour.">
        <title>The genomes of chicory, endive, great burdock and yacon provide insights into Asteraceae paleo-polyploidization history and plant inulin production.</title>
        <authorList>
            <person name="Fan W."/>
            <person name="Wang S."/>
            <person name="Wang H."/>
            <person name="Wang A."/>
            <person name="Jiang F."/>
            <person name="Liu H."/>
            <person name="Zhao H."/>
            <person name="Xu D."/>
            <person name="Zhang Y."/>
        </authorList>
    </citation>
    <scope>NUCLEOTIDE SEQUENCE [LARGE SCALE GENOMIC DNA]</scope>
    <source>
        <strain evidence="2">cv. Niubang</strain>
    </source>
</reference>
<comment type="caution">
    <text evidence="1">The sequence shown here is derived from an EMBL/GenBank/DDBJ whole genome shotgun (WGS) entry which is preliminary data.</text>
</comment>
<evidence type="ECO:0000313" key="2">
    <source>
        <dbReference type="Proteomes" id="UP001055879"/>
    </source>
</evidence>
<evidence type="ECO:0000313" key="1">
    <source>
        <dbReference type="EMBL" id="KAI3665508.1"/>
    </source>
</evidence>
<dbReference type="Proteomes" id="UP001055879">
    <property type="component" value="Linkage Group LG18"/>
</dbReference>